<feature type="transmembrane region" description="Helical" evidence="1">
    <location>
        <begin position="14"/>
        <end position="35"/>
    </location>
</feature>
<dbReference type="RefSeq" id="WP_135803482.1">
    <property type="nucleotide sequence ID" value="NZ_SRPF01000003.1"/>
</dbReference>
<organism evidence="2 3">
    <name type="scientific">Marinobacter confluentis</name>
    <dbReference type="NCBI Taxonomy" id="1697557"/>
    <lineage>
        <taxon>Bacteria</taxon>
        <taxon>Pseudomonadati</taxon>
        <taxon>Pseudomonadota</taxon>
        <taxon>Gammaproteobacteria</taxon>
        <taxon>Pseudomonadales</taxon>
        <taxon>Marinobacteraceae</taxon>
        <taxon>Marinobacter</taxon>
    </lineage>
</organism>
<evidence type="ECO:0000256" key="1">
    <source>
        <dbReference type="SAM" id="Phobius"/>
    </source>
</evidence>
<dbReference type="EMBL" id="SRPF01000003">
    <property type="protein sequence ID" value="TGN39173.1"/>
    <property type="molecule type" value="Genomic_DNA"/>
</dbReference>
<name>A0A4Z1BZV6_9GAMM</name>
<comment type="caution">
    <text evidence="2">The sequence shown here is derived from an EMBL/GenBank/DDBJ whole genome shotgun (WGS) entry which is preliminary data.</text>
</comment>
<reference evidence="2 3" key="1">
    <citation type="submission" date="2019-04" db="EMBL/GenBank/DDBJ databases">
        <authorList>
            <person name="Park S."/>
            <person name="Yoon J.-H."/>
        </authorList>
    </citation>
    <scope>NUCLEOTIDE SEQUENCE [LARGE SCALE GENOMIC DNA]</scope>
    <source>
        <strain evidence="2 3">HJM-18</strain>
    </source>
</reference>
<dbReference type="OrthoDB" id="8912654at2"/>
<keyword evidence="3" id="KW-1185">Reference proteome</keyword>
<gene>
    <name evidence="2" type="ORF">E5Q11_10985</name>
</gene>
<evidence type="ECO:0000313" key="3">
    <source>
        <dbReference type="Proteomes" id="UP000298325"/>
    </source>
</evidence>
<keyword evidence="1" id="KW-1133">Transmembrane helix</keyword>
<keyword evidence="1" id="KW-0472">Membrane</keyword>
<evidence type="ECO:0000313" key="2">
    <source>
        <dbReference type="EMBL" id="TGN39173.1"/>
    </source>
</evidence>
<dbReference type="AlphaFoldDB" id="A0A4Z1BZV6"/>
<protein>
    <recommendedName>
        <fullName evidence="4">DUF1449 family protein</fullName>
    </recommendedName>
</protein>
<proteinExistence type="predicted"/>
<accession>A0A4Z1BZV6</accession>
<dbReference type="Proteomes" id="UP000298325">
    <property type="component" value="Unassembled WGS sequence"/>
</dbReference>
<sequence>MEAFFTITFSFPTLFWTGLLLFCLLYWAVALMGLADLDTPDIDADLPDGGLEGIAGVMASLGLGEVPLSVALTAVSLCGWTISYFGDLLVLSMFASGFPSIIGGALVLLVSAALSIKSAAIVIGPLKPLFRNSRACNNDVLGKTGVAIYAISDTTGVLDCMVNGAHLRLEARSHSEIAPGEKAVVIKYHKHDAVYQVVPEADFLTGMTR</sequence>
<evidence type="ECO:0008006" key="4">
    <source>
        <dbReference type="Google" id="ProtNLM"/>
    </source>
</evidence>
<keyword evidence="1" id="KW-0812">Transmembrane</keyword>